<feature type="domain" description="MotA/TolQ/ExbB proton channel" evidence="10">
    <location>
        <begin position="327"/>
        <end position="436"/>
    </location>
</feature>
<evidence type="ECO:0000313" key="12">
    <source>
        <dbReference type="Proteomes" id="UP001595640"/>
    </source>
</evidence>
<feature type="compositionally biased region" description="Basic and acidic residues" evidence="7">
    <location>
        <begin position="101"/>
        <end position="110"/>
    </location>
</feature>
<dbReference type="RefSeq" id="WP_019018674.1">
    <property type="nucleotide sequence ID" value="NZ_BMXD01000001.1"/>
</dbReference>
<dbReference type="Pfam" id="PF01618">
    <property type="entry name" value="MotA_ExbB"/>
    <property type="match status" value="1"/>
</dbReference>
<feature type="signal peptide" evidence="9">
    <location>
        <begin position="1"/>
        <end position="20"/>
    </location>
</feature>
<comment type="similarity">
    <text evidence="6">Belongs to the exbB/tolQ family.</text>
</comment>
<dbReference type="InterPro" id="IPR050790">
    <property type="entry name" value="ExbB/TolQ_transport"/>
</dbReference>
<evidence type="ECO:0000256" key="3">
    <source>
        <dbReference type="ARBA" id="ARBA00022692"/>
    </source>
</evidence>
<dbReference type="EMBL" id="JBHRUH010000031">
    <property type="protein sequence ID" value="MFC3293794.1"/>
    <property type="molecule type" value="Genomic_DNA"/>
</dbReference>
<keyword evidence="3 8" id="KW-0812">Transmembrane</keyword>
<reference evidence="12" key="1">
    <citation type="journal article" date="2019" name="Int. J. Syst. Evol. Microbiol.">
        <title>The Global Catalogue of Microorganisms (GCM) 10K type strain sequencing project: providing services to taxonomists for standard genome sequencing and annotation.</title>
        <authorList>
            <consortium name="The Broad Institute Genomics Platform"/>
            <consortium name="The Broad Institute Genome Sequencing Center for Infectious Disease"/>
            <person name="Wu L."/>
            <person name="Ma J."/>
        </authorList>
    </citation>
    <scope>NUCLEOTIDE SEQUENCE [LARGE SCALE GENOMIC DNA]</scope>
    <source>
        <strain evidence="12">KCTC 12847</strain>
    </source>
</reference>
<feature type="transmembrane region" description="Helical" evidence="8">
    <location>
        <begin position="362"/>
        <end position="381"/>
    </location>
</feature>
<dbReference type="PANTHER" id="PTHR30625">
    <property type="entry name" value="PROTEIN TOLQ"/>
    <property type="match status" value="1"/>
</dbReference>
<dbReference type="InterPro" id="IPR002898">
    <property type="entry name" value="MotA_ExbB_proton_chnl"/>
</dbReference>
<evidence type="ECO:0000256" key="1">
    <source>
        <dbReference type="ARBA" id="ARBA00004651"/>
    </source>
</evidence>
<dbReference type="InterPro" id="IPR017270">
    <property type="entry name" value="MotA/TolQ/ExbB-rel"/>
</dbReference>
<feature type="transmembrane region" description="Helical" evidence="8">
    <location>
        <begin position="401"/>
        <end position="420"/>
    </location>
</feature>
<evidence type="ECO:0000256" key="6">
    <source>
        <dbReference type="RuleBase" id="RU004057"/>
    </source>
</evidence>
<keyword evidence="2" id="KW-1003">Cell membrane</keyword>
<evidence type="ECO:0000259" key="10">
    <source>
        <dbReference type="Pfam" id="PF01618"/>
    </source>
</evidence>
<comment type="subcellular location">
    <subcellularLocation>
        <location evidence="1">Cell membrane</location>
        <topology evidence="1">Multi-pass membrane protein</topology>
    </subcellularLocation>
    <subcellularLocation>
        <location evidence="6">Membrane</location>
        <topology evidence="6">Multi-pass membrane protein</topology>
    </subcellularLocation>
</comment>
<evidence type="ECO:0000256" key="2">
    <source>
        <dbReference type="ARBA" id="ARBA00022475"/>
    </source>
</evidence>
<keyword evidence="9" id="KW-0732">Signal</keyword>
<feature type="chain" id="PRO_5047224338" evidence="9">
    <location>
        <begin position="21"/>
        <end position="464"/>
    </location>
</feature>
<evidence type="ECO:0000256" key="4">
    <source>
        <dbReference type="ARBA" id="ARBA00022989"/>
    </source>
</evidence>
<dbReference type="PIRSF" id="PIRSF037714">
    <property type="entry name" value="TolR"/>
    <property type="match status" value="1"/>
</dbReference>
<keyword evidence="5 8" id="KW-0472">Membrane</keyword>
<dbReference type="Proteomes" id="UP001595640">
    <property type="component" value="Unassembled WGS sequence"/>
</dbReference>
<gene>
    <name evidence="11" type="ORF">ACFOEI_17220</name>
</gene>
<keyword evidence="6" id="KW-0813">Transport</keyword>
<accession>A0ABV7M4L8</accession>
<dbReference type="PANTHER" id="PTHR30625:SF11">
    <property type="entry name" value="MOTA_TOLQ_EXBB PROTON CHANNEL DOMAIN-CONTAINING PROTEIN"/>
    <property type="match status" value="1"/>
</dbReference>
<name>A0ABV7M4L8_9GAMM</name>
<keyword evidence="6" id="KW-0653">Protein transport</keyword>
<feature type="compositionally biased region" description="Low complexity" evidence="7">
    <location>
        <begin position="89"/>
        <end position="100"/>
    </location>
</feature>
<proteinExistence type="inferred from homology"/>
<evidence type="ECO:0000256" key="5">
    <source>
        <dbReference type="ARBA" id="ARBA00023136"/>
    </source>
</evidence>
<sequence length="464" mass="49595">MKFRVLLTFGLLSWLPLALAQSGEDLSGTDGSRPSPGQILETLRADHQAAEARDSQRLEALLSDQQALDAALAEARESLAQARERQESLETQQSEQQTRLGELRERRSEEAGDLESVYDVARRHASDLRNSLNDSWLIVGGQAQLPARLDDEGLLDVAALSALGDNLISLTIESGQGIEFTAPVAGAAGEVTSRDVVRLGDYLGFSNGQLLRVPTESGPLSVAEQTPSYVSELLEAYQGGIGEVVAFDPTRGVVLDALAQQPGLWQRFQQGGAVGYVVVALGGIGLAIALAQYAYLLLVTVRMRRQLREPNSLRQDNPLGRVLMRFSALNEGHAPEALEARLDEALLAEQPRLERGQPLVKLLAAVAPLLGLLGTVTGMIVTFQSITVFGTGDPQLMAGGISQALVTTVLGLITAVPLLFAQTALASRSRDLIGTLEGRASAVLAEHLESRPAEVSERRHASLA</sequence>
<evidence type="ECO:0000256" key="7">
    <source>
        <dbReference type="SAM" id="MobiDB-lite"/>
    </source>
</evidence>
<evidence type="ECO:0000256" key="9">
    <source>
        <dbReference type="SAM" id="SignalP"/>
    </source>
</evidence>
<evidence type="ECO:0000256" key="8">
    <source>
        <dbReference type="SAM" id="Phobius"/>
    </source>
</evidence>
<keyword evidence="4 8" id="KW-1133">Transmembrane helix</keyword>
<keyword evidence="12" id="KW-1185">Reference proteome</keyword>
<protein>
    <submittedName>
        <fullName evidence="11">MotA/TolQ/ExbB proton channel family protein</fullName>
    </submittedName>
</protein>
<evidence type="ECO:0000313" key="11">
    <source>
        <dbReference type="EMBL" id="MFC3293794.1"/>
    </source>
</evidence>
<feature type="region of interest" description="Disordered" evidence="7">
    <location>
        <begin position="79"/>
        <end position="114"/>
    </location>
</feature>
<feature type="transmembrane region" description="Helical" evidence="8">
    <location>
        <begin position="273"/>
        <end position="298"/>
    </location>
</feature>
<feature type="compositionally biased region" description="Basic and acidic residues" evidence="7">
    <location>
        <begin position="79"/>
        <end position="88"/>
    </location>
</feature>
<comment type="caution">
    <text evidence="11">The sequence shown here is derived from an EMBL/GenBank/DDBJ whole genome shotgun (WGS) entry which is preliminary data.</text>
</comment>
<organism evidence="11 12">
    <name type="scientific">Modicisalibacter luteus</name>
    <dbReference type="NCBI Taxonomy" id="453962"/>
    <lineage>
        <taxon>Bacteria</taxon>
        <taxon>Pseudomonadati</taxon>
        <taxon>Pseudomonadota</taxon>
        <taxon>Gammaproteobacteria</taxon>
        <taxon>Oceanospirillales</taxon>
        <taxon>Halomonadaceae</taxon>
        <taxon>Modicisalibacter</taxon>
    </lineage>
</organism>